<keyword evidence="8 10" id="KW-0460">Magnesium</keyword>
<dbReference type="OrthoDB" id="9776368at2"/>
<dbReference type="EC" id="3.1.3.18" evidence="5 10"/>
<dbReference type="InterPro" id="IPR036412">
    <property type="entry name" value="HAD-like_sf"/>
</dbReference>
<dbReference type="SFLD" id="SFLDG01135">
    <property type="entry name" value="C1.5.6:_HAD__Beta-PGM__Phospha"/>
    <property type="match status" value="1"/>
</dbReference>
<dbReference type="GO" id="GO:0006281">
    <property type="term" value="P:DNA repair"/>
    <property type="evidence" value="ECO:0007669"/>
    <property type="project" value="TreeGrafter"/>
</dbReference>
<accession>A0A191ZII8</accession>
<dbReference type="InterPro" id="IPR006439">
    <property type="entry name" value="HAD-SF_hydro_IA"/>
</dbReference>
<evidence type="ECO:0000256" key="6">
    <source>
        <dbReference type="ARBA" id="ARBA00022723"/>
    </source>
</evidence>
<comment type="function">
    <text evidence="10">Specifically catalyzes the dephosphorylation of 2-phosphoglycolate. Is involved in the dissimilation of the intracellular 2-phosphoglycolate formed during the DNA repair of 3'-phosphoglycolate ends, a major class of DNA lesions induced by oxidative stress.</text>
</comment>
<comment type="similarity">
    <text evidence="4 10">Belongs to the HAD-like hydrolase superfamily. CbbY/CbbZ/Gph/YieH family.</text>
</comment>
<dbReference type="GO" id="GO:0008967">
    <property type="term" value="F:phosphoglycolate phosphatase activity"/>
    <property type="evidence" value="ECO:0007669"/>
    <property type="project" value="UniProtKB-UniRule"/>
</dbReference>
<sequence length="223" mass="24428">MPQFNPKMVLFDLDGTLIDSVPDLHRAVNMMQRELGLPERAEADVRNWVGNGIEPLVDRALTNTLAGGADRELFARAFEIFKPAYAETNGKYSRIFPGVQEGLDHVRSLGLSMACVTNKATAFTLPLLEETGLLAQFETVIAGDTLPMKKPDPAPLCYAAGWFRVRPRESLMIGDSISDVKAARAAGFSIICMSYGYNHGEDIRNYNPDVVIDSMAEFAGLIG</sequence>
<dbReference type="EMBL" id="CP016027">
    <property type="protein sequence ID" value="ANJ67663.1"/>
    <property type="molecule type" value="Genomic_DNA"/>
</dbReference>
<dbReference type="CDD" id="cd16417">
    <property type="entry name" value="HAD_PGPase"/>
    <property type="match status" value="1"/>
</dbReference>
<protein>
    <recommendedName>
        <fullName evidence="5 10">Phosphoglycolate phosphatase</fullName>
        <shortName evidence="10">PGP</shortName>
        <shortName evidence="10">PGPase</shortName>
        <ecNumber evidence="5 10">3.1.3.18</ecNumber>
    </recommendedName>
</protein>
<feature type="active site" description="Nucleophile" evidence="10">
    <location>
        <position position="12"/>
    </location>
</feature>
<feature type="binding site" evidence="10">
    <location>
        <position position="14"/>
    </location>
    <ligand>
        <name>Mg(2+)</name>
        <dbReference type="ChEBI" id="CHEBI:18420"/>
    </ligand>
</feature>
<dbReference type="InterPro" id="IPR050155">
    <property type="entry name" value="HAD-like_hydrolase_sf"/>
</dbReference>
<organism evidence="11 12">
    <name type="scientific">Halothiobacillus diazotrophicus</name>
    <dbReference type="NCBI Taxonomy" id="1860122"/>
    <lineage>
        <taxon>Bacteria</taxon>
        <taxon>Pseudomonadati</taxon>
        <taxon>Pseudomonadota</taxon>
        <taxon>Gammaproteobacteria</taxon>
        <taxon>Chromatiales</taxon>
        <taxon>Halothiobacillaceae</taxon>
        <taxon>Halothiobacillus</taxon>
    </lineage>
</organism>
<dbReference type="InterPro" id="IPR041492">
    <property type="entry name" value="HAD_2"/>
</dbReference>
<reference evidence="11 12" key="1">
    <citation type="submission" date="2016-06" db="EMBL/GenBank/DDBJ databases">
        <title>Insight into the functional genes involving in sulfur oxidation in Pearl River water.</title>
        <authorList>
            <person name="Luo J."/>
            <person name="Tan X."/>
            <person name="Lin W."/>
        </authorList>
    </citation>
    <scope>NUCLEOTIDE SEQUENCE [LARGE SCALE GENOMIC DNA]</scope>
    <source>
        <strain evidence="11 12">LS2</strain>
    </source>
</reference>
<dbReference type="Gene3D" id="3.40.50.1000">
    <property type="entry name" value="HAD superfamily/HAD-like"/>
    <property type="match status" value="1"/>
</dbReference>
<dbReference type="NCBIfam" id="NF009695">
    <property type="entry name" value="PRK13222.1-2"/>
    <property type="match status" value="1"/>
</dbReference>
<dbReference type="SFLD" id="SFLDS00003">
    <property type="entry name" value="Haloacid_Dehalogenase"/>
    <property type="match status" value="1"/>
</dbReference>
<dbReference type="PANTHER" id="PTHR43434:SF1">
    <property type="entry name" value="PHOSPHOGLYCOLATE PHOSPHATASE"/>
    <property type="match status" value="1"/>
</dbReference>
<name>A0A191ZII8_9GAMM</name>
<dbReference type="RefSeq" id="WP_066100970.1">
    <property type="nucleotide sequence ID" value="NZ_CP016027.1"/>
</dbReference>
<dbReference type="NCBIfam" id="TIGR01509">
    <property type="entry name" value="HAD-SF-IA-v3"/>
    <property type="match status" value="1"/>
</dbReference>
<comment type="pathway">
    <text evidence="3 10">Organic acid metabolism; glycolate biosynthesis; glycolate from 2-phosphoglycolate: step 1/1.</text>
</comment>
<dbReference type="GO" id="GO:0046295">
    <property type="term" value="P:glycolate biosynthetic process"/>
    <property type="evidence" value="ECO:0007669"/>
    <property type="project" value="UniProtKB-UniRule"/>
</dbReference>
<evidence type="ECO:0000256" key="4">
    <source>
        <dbReference type="ARBA" id="ARBA00006171"/>
    </source>
</evidence>
<evidence type="ECO:0000256" key="9">
    <source>
        <dbReference type="ARBA" id="ARBA00023277"/>
    </source>
</evidence>
<feature type="binding site" evidence="10">
    <location>
        <position position="175"/>
    </location>
    <ligand>
        <name>Mg(2+)</name>
        <dbReference type="ChEBI" id="CHEBI:18420"/>
    </ligand>
</feature>
<dbReference type="NCBIfam" id="TIGR01549">
    <property type="entry name" value="HAD-SF-IA-v1"/>
    <property type="match status" value="1"/>
</dbReference>
<gene>
    <name evidence="11" type="ORF">A9404_09975</name>
</gene>
<keyword evidence="7 10" id="KW-0378">Hydrolase</keyword>
<evidence type="ECO:0000256" key="10">
    <source>
        <dbReference type="HAMAP-Rule" id="MF_00495"/>
    </source>
</evidence>
<evidence type="ECO:0000256" key="7">
    <source>
        <dbReference type="ARBA" id="ARBA00022801"/>
    </source>
</evidence>
<dbReference type="KEGG" id="haz:A9404_09975"/>
<dbReference type="Pfam" id="PF13419">
    <property type="entry name" value="HAD_2"/>
    <property type="match status" value="1"/>
</dbReference>
<dbReference type="UniPathway" id="UPA00865">
    <property type="reaction ID" value="UER00834"/>
</dbReference>
<evidence type="ECO:0000256" key="1">
    <source>
        <dbReference type="ARBA" id="ARBA00000830"/>
    </source>
</evidence>
<dbReference type="InterPro" id="IPR023198">
    <property type="entry name" value="PGP-like_dom2"/>
</dbReference>
<keyword evidence="9 10" id="KW-0119">Carbohydrate metabolism</keyword>
<dbReference type="Gene3D" id="1.10.150.240">
    <property type="entry name" value="Putative phosphatase, domain 2"/>
    <property type="match status" value="1"/>
</dbReference>
<dbReference type="SFLD" id="SFLDG01129">
    <property type="entry name" value="C1.5:_HAD__Beta-PGM__Phosphata"/>
    <property type="match status" value="1"/>
</dbReference>
<dbReference type="Proteomes" id="UP000078596">
    <property type="component" value="Chromosome"/>
</dbReference>
<dbReference type="InterPro" id="IPR037512">
    <property type="entry name" value="PGPase_prok"/>
</dbReference>
<comment type="cofactor">
    <cofactor evidence="2 10">
        <name>Mg(2+)</name>
        <dbReference type="ChEBI" id="CHEBI:18420"/>
    </cofactor>
</comment>
<dbReference type="PRINTS" id="PR00413">
    <property type="entry name" value="HADHALOGNASE"/>
</dbReference>
<dbReference type="PANTHER" id="PTHR43434">
    <property type="entry name" value="PHOSPHOGLYCOLATE PHOSPHATASE"/>
    <property type="match status" value="1"/>
</dbReference>
<dbReference type="GO" id="GO:0046872">
    <property type="term" value="F:metal ion binding"/>
    <property type="evidence" value="ECO:0007669"/>
    <property type="project" value="UniProtKB-KW"/>
</dbReference>
<dbReference type="SUPFAM" id="SSF56784">
    <property type="entry name" value="HAD-like"/>
    <property type="match status" value="1"/>
</dbReference>
<proteinExistence type="inferred from homology"/>
<dbReference type="AlphaFoldDB" id="A0A191ZII8"/>
<dbReference type="InterPro" id="IPR023214">
    <property type="entry name" value="HAD_sf"/>
</dbReference>
<evidence type="ECO:0000256" key="5">
    <source>
        <dbReference type="ARBA" id="ARBA00013078"/>
    </source>
</evidence>
<dbReference type="NCBIfam" id="TIGR01449">
    <property type="entry name" value="PGP_bact"/>
    <property type="match status" value="1"/>
</dbReference>
<keyword evidence="12" id="KW-1185">Reference proteome</keyword>
<evidence type="ECO:0000313" key="11">
    <source>
        <dbReference type="EMBL" id="ANJ67663.1"/>
    </source>
</evidence>
<feature type="binding site" evidence="10">
    <location>
        <position position="12"/>
    </location>
    <ligand>
        <name>Mg(2+)</name>
        <dbReference type="ChEBI" id="CHEBI:18420"/>
    </ligand>
</feature>
<evidence type="ECO:0000256" key="3">
    <source>
        <dbReference type="ARBA" id="ARBA00004818"/>
    </source>
</evidence>
<dbReference type="GO" id="GO:0005829">
    <property type="term" value="C:cytosol"/>
    <property type="evidence" value="ECO:0007669"/>
    <property type="project" value="TreeGrafter"/>
</dbReference>
<dbReference type="HAMAP" id="MF_00495">
    <property type="entry name" value="GPH_hydrolase_bact"/>
    <property type="match status" value="1"/>
</dbReference>
<keyword evidence="6 10" id="KW-0479">Metal-binding</keyword>
<evidence type="ECO:0000256" key="2">
    <source>
        <dbReference type="ARBA" id="ARBA00001946"/>
    </source>
</evidence>
<dbReference type="STRING" id="1860122.A9404_09975"/>
<comment type="catalytic activity">
    <reaction evidence="1 10">
        <text>2-phosphoglycolate + H2O = glycolate + phosphate</text>
        <dbReference type="Rhea" id="RHEA:14369"/>
        <dbReference type="ChEBI" id="CHEBI:15377"/>
        <dbReference type="ChEBI" id="CHEBI:29805"/>
        <dbReference type="ChEBI" id="CHEBI:43474"/>
        <dbReference type="ChEBI" id="CHEBI:58033"/>
        <dbReference type="EC" id="3.1.3.18"/>
    </reaction>
</comment>
<dbReference type="GO" id="GO:0005975">
    <property type="term" value="P:carbohydrate metabolic process"/>
    <property type="evidence" value="ECO:0007669"/>
    <property type="project" value="InterPro"/>
</dbReference>
<evidence type="ECO:0000313" key="12">
    <source>
        <dbReference type="Proteomes" id="UP000078596"/>
    </source>
</evidence>
<dbReference type="FunFam" id="3.40.50.1000:FF:000022">
    <property type="entry name" value="Phosphoglycolate phosphatase"/>
    <property type="match status" value="1"/>
</dbReference>
<evidence type="ECO:0000256" key="8">
    <source>
        <dbReference type="ARBA" id="ARBA00022842"/>
    </source>
</evidence>